<dbReference type="AlphaFoldDB" id="A0A543E9H8"/>
<evidence type="ECO:0000313" key="2">
    <source>
        <dbReference type="Proteomes" id="UP000316437"/>
    </source>
</evidence>
<keyword evidence="2" id="KW-1185">Reference proteome</keyword>
<comment type="caution">
    <text evidence="1">The sequence shown here is derived from an EMBL/GenBank/DDBJ whole genome shotgun (WGS) entry which is preliminary data.</text>
</comment>
<gene>
    <name evidence="1" type="ORF">FB551_4031</name>
</gene>
<proteinExistence type="predicted"/>
<protein>
    <submittedName>
        <fullName evidence="1">Uncharacterized protein</fullName>
    </submittedName>
</protein>
<dbReference type="RefSeq" id="WP_142018635.1">
    <property type="nucleotide sequence ID" value="NZ_VFPD01000003.1"/>
</dbReference>
<evidence type="ECO:0000313" key="1">
    <source>
        <dbReference type="EMBL" id="TQM18254.1"/>
    </source>
</evidence>
<name>A0A543E9H8_9FLAO</name>
<reference evidence="1 2" key="1">
    <citation type="submission" date="2019-06" db="EMBL/GenBank/DDBJ databases">
        <title>Sorghum-associated microbial communities from plants grown in Nebraska, USA.</title>
        <authorList>
            <person name="Schachtman D."/>
        </authorList>
    </citation>
    <scope>NUCLEOTIDE SEQUENCE [LARGE SCALE GENOMIC DNA]</scope>
    <source>
        <strain evidence="1 2">110</strain>
    </source>
</reference>
<dbReference type="Proteomes" id="UP000316437">
    <property type="component" value="Unassembled WGS sequence"/>
</dbReference>
<sequence length="257" mass="28906">MKKIFLYILAGSLCFTACKKDDDTSPYVEPEDIATQNTYDDQAIKKFMDENYLDAQGNIKAFSSTDTSDDNEKKLSELSPVTLPSGTIYIMRSGAQPVNPTANQTIKEDDIIKIMGRGYSYLAVNSDGSTTFQAKAAFLNTIDGTGVPVIDPMYYYVKRSILNAVTTPDAAKKAKYYQIPGFREALQKFKAFDNLTGESPYNLQGVIIVPSRAAFARNPHYPYLNTSYRNKSFVFNFQIYGREDRPSDDKQTQEQQQ</sequence>
<dbReference type="EMBL" id="VFPD01000003">
    <property type="protein sequence ID" value="TQM18254.1"/>
    <property type="molecule type" value="Genomic_DNA"/>
</dbReference>
<accession>A0A543E9H8</accession>
<organism evidence="1 2">
    <name type="scientific">Chryseobacterium aquifrigidense</name>
    <dbReference type="NCBI Taxonomy" id="558021"/>
    <lineage>
        <taxon>Bacteria</taxon>
        <taxon>Pseudomonadati</taxon>
        <taxon>Bacteroidota</taxon>
        <taxon>Flavobacteriia</taxon>
        <taxon>Flavobacteriales</taxon>
        <taxon>Weeksellaceae</taxon>
        <taxon>Chryseobacterium group</taxon>
        <taxon>Chryseobacterium</taxon>
    </lineage>
</organism>